<dbReference type="KEGG" id="lrs:PX52LOC_06697"/>
<keyword evidence="4" id="KW-1185">Reference proteome</keyword>
<organism evidence="3 4">
    <name type="scientific">Limnoglobus roseus</name>
    <dbReference type="NCBI Taxonomy" id="2598579"/>
    <lineage>
        <taxon>Bacteria</taxon>
        <taxon>Pseudomonadati</taxon>
        <taxon>Planctomycetota</taxon>
        <taxon>Planctomycetia</taxon>
        <taxon>Gemmatales</taxon>
        <taxon>Gemmataceae</taxon>
        <taxon>Limnoglobus</taxon>
    </lineage>
</organism>
<keyword evidence="2" id="KW-0472">Membrane</keyword>
<accession>A0A5C1AK88</accession>
<evidence type="ECO:0000256" key="1">
    <source>
        <dbReference type="SAM" id="MobiDB-lite"/>
    </source>
</evidence>
<protein>
    <submittedName>
        <fullName evidence="3">Uncharacterized protein</fullName>
    </submittedName>
</protein>
<feature type="region of interest" description="Disordered" evidence="1">
    <location>
        <begin position="129"/>
        <end position="150"/>
    </location>
</feature>
<keyword evidence="2" id="KW-0812">Transmembrane</keyword>
<name>A0A5C1AK88_9BACT</name>
<evidence type="ECO:0000313" key="4">
    <source>
        <dbReference type="Proteomes" id="UP000324974"/>
    </source>
</evidence>
<keyword evidence="2" id="KW-1133">Transmembrane helix</keyword>
<proteinExistence type="predicted"/>
<dbReference type="Proteomes" id="UP000324974">
    <property type="component" value="Chromosome"/>
</dbReference>
<feature type="transmembrane region" description="Helical" evidence="2">
    <location>
        <begin position="53"/>
        <end position="75"/>
    </location>
</feature>
<gene>
    <name evidence="3" type="ORF">PX52LOC_06697</name>
</gene>
<reference evidence="4" key="1">
    <citation type="submission" date="2019-08" db="EMBL/GenBank/DDBJ databases">
        <title>Limnoglobus roseus gen. nov., sp. nov., a novel freshwater planctomycete with a giant genome from the family Gemmataceae.</title>
        <authorList>
            <person name="Kulichevskaya I.S."/>
            <person name="Naumoff D.G."/>
            <person name="Miroshnikov K."/>
            <person name="Ivanova A."/>
            <person name="Philippov D.A."/>
            <person name="Hakobyan A."/>
            <person name="Rijpstra I.C."/>
            <person name="Sinninghe Damste J.S."/>
            <person name="Liesack W."/>
            <person name="Dedysh S.N."/>
        </authorList>
    </citation>
    <scope>NUCLEOTIDE SEQUENCE [LARGE SCALE GENOMIC DNA]</scope>
    <source>
        <strain evidence="4">PX52</strain>
    </source>
</reference>
<evidence type="ECO:0000313" key="3">
    <source>
        <dbReference type="EMBL" id="QEL19621.1"/>
    </source>
</evidence>
<dbReference type="AlphaFoldDB" id="A0A5C1AK88"/>
<evidence type="ECO:0000256" key="2">
    <source>
        <dbReference type="SAM" id="Phobius"/>
    </source>
</evidence>
<sequence length="150" mass="16526">MYDLSARIDMMNRTIRDEYDKQGHPIHPMMPVAFSDLLVPRFGLRIFNQFRSFVIALQFVAYKLALVLVLATSGFSGGVVEDSAESTETLKELVCVSFTRPLPVTDTTAVRHPVIRTAAGVVTPGATTPSFPSRHLSHSLPNGLRAPLRC</sequence>
<dbReference type="EMBL" id="CP042425">
    <property type="protein sequence ID" value="QEL19621.1"/>
    <property type="molecule type" value="Genomic_DNA"/>
</dbReference>